<name>B6JX08_SCHJY</name>
<feature type="compositionally biased region" description="Polar residues" evidence="2">
    <location>
        <begin position="915"/>
        <end position="925"/>
    </location>
</feature>
<feature type="compositionally biased region" description="Polar residues" evidence="2">
    <location>
        <begin position="758"/>
        <end position="772"/>
    </location>
</feature>
<dbReference type="Proteomes" id="UP000001744">
    <property type="component" value="Unassembled WGS sequence"/>
</dbReference>
<keyword evidence="1" id="KW-0862">Zinc</keyword>
<feature type="compositionally biased region" description="Polar residues" evidence="2">
    <location>
        <begin position="159"/>
        <end position="187"/>
    </location>
</feature>
<dbReference type="OMA" id="LKHRRFN"/>
<dbReference type="OrthoDB" id="5424797at2759"/>
<evidence type="ECO:0000256" key="1">
    <source>
        <dbReference type="PROSITE-ProRule" id="PRU00042"/>
    </source>
</evidence>
<keyword evidence="1" id="KW-0863">Zinc-finger</keyword>
<feature type="region of interest" description="Disordered" evidence="2">
    <location>
        <begin position="133"/>
        <end position="189"/>
    </location>
</feature>
<feature type="compositionally biased region" description="Basic and acidic residues" evidence="2">
    <location>
        <begin position="1272"/>
        <end position="1282"/>
    </location>
</feature>
<dbReference type="STRING" id="402676.B6JX08"/>
<feature type="region of interest" description="Disordered" evidence="2">
    <location>
        <begin position="1270"/>
        <end position="1293"/>
    </location>
</feature>
<dbReference type="PROSITE" id="PS50157">
    <property type="entry name" value="ZINC_FINGER_C2H2_2"/>
    <property type="match status" value="1"/>
</dbReference>
<feature type="region of interest" description="Disordered" evidence="2">
    <location>
        <begin position="993"/>
        <end position="1053"/>
    </location>
</feature>
<dbReference type="eggNOG" id="KOG1721">
    <property type="taxonomic scope" value="Eukaryota"/>
</dbReference>
<dbReference type="InterPro" id="IPR013087">
    <property type="entry name" value="Znf_C2H2_type"/>
</dbReference>
<evidence type="ECO:0000313" key="4">
    <source>
        <dbReference type="EMBL" id="EEB05909.1"/>
    </source>
</evidence>
<evidence type="ECO:0000313" key="6">
    <source>
        <dbReference type="Proteomes" id="UP000001744"/>
    </source>
</evidence>
<keyword evidence="6" id="KW-1185">Reference proteome</keyword>
<dbReference type="EMBL" id="KE651166">
    <property type="protein sequence ID" value="EEB05909.1"/>
    <property type="molecule type" value="Genomic_DNA"/>
</dbReference>
<feature type="region of interest" description="Disordered" evidence="2">
    <location>
        <begin position="724"/>
        <end position="802"/>
    </location>
</feature>
<reference evidence="4 6" key="1">
    <citation type="journal article" date="2011" name="Science">
        <title>Comparative functional genomics of the fission yeasts.</title>
        <authorList>
            <person name="Rhind N."/>
            <person name="Chen Z."/>
            <person name="Yassour M."/>
            <person name="Thompson D.A."/>
            <person name="Haas B.J."/>
            <person name="Habib N."/>
            <person name="Wapinski I."/>
            <person name="Roy S."/>
            <person name="Lin M.F."/>
            <person name="Heiman D.I."/>
            <person name="Young S.K."/>
            <person name="Furuya K."/>
            <person name="Guo Y."/>
            <person name="Pidoux A."/>
            <person name="Chen H.M."/>
            <person name="Robbertse B."/>
            <person name="Goldberg J.M."/>
            <person name="Aoki K."/>
            <person name="Bayne E.H."/>
            <person name="Berlin A.M."/>
            <person name="Desjardins C.A."/>
            <person name="Dobbs E."/>
            <person name="Dukaj L."/>
            <person name="Fan L."/>
            <person name="FitzGerald M.G."/>
            <person name="French C."/>
            <person name="Gujja S."/>
            <person name="Hansen K."/>
            <person name="Keifenheim D."/>
            <person name="Levin J.Z."/>
            <person name="Mosher R.A."/>
            <person name="Mueller C.A."/>
            <person name="Pfiffner J."/>
            <person name="Priest M."/>
            <person name="Russ C."/>
            <person name="Smialowska A."/>
            <person name="Swoboda P."/>
            <person name="Sykes S.M."/>
            <person name="Vaughn M."/>
            <person name="Vengrova S."/>
            <person name="Yoder R."/>
            <person name="Zeng Q."/>
            <person name="Allshire R."/>
            <person name="Baulcombe D."/>
            <person name="Birren B.W."/>
            <person name="Brown W."/>
            <person name="Ekwall K."/>
            <person name="Kellis M."/>
            <person name="Leatherwood J."/>
            <person name="Levin H."/>
            <person name="Margalit H."/>
            <person name="Martienssen R."/>
            <person name="Nieduszynski C.A."/>
            <person name="Spatafora J.W."/>
            <person name="Friedman N."/>
            <person name="Dalgaard J.Z."/>
            <person name="Baumann P."/>
            <person name="Niki H."/>
            <person name="Regev A."/>
            <person name="Nusbaum C."/>
        </authorList>
    </citation>
    <scope>NUCLEOTIDE SEQUENCE [LARGE SCALE GENOMIC DNA]</scope>
    <source>
        <strain evidence="6">yFS275 / FY16936</strain>
    </source>
</reference>
<evidence type="ECO:0000313" key="5">
    <source>
        <dbReference type="JaponicusDB" id="SJAG_00934"/>
    </source>
</evidence>
<feature type="compositionally biased region" description="Polar residues" evidence="2">
    <location>
        <begin position="651"/>
        <end position="670"/>
    </location>
</feature>
<feature type="region of interest" description="Disordered" evidence="2">
    <location>
        <begin position="520"/>
        <end position="540"/>
    </location>
</feature>
<proteinExistence type="predicted"/>
<evidence type="ECO:0000256" key="2">
    <source>
        <dbReference type="SAM" id="MobiDB-lite"/>
    </source>
</evidence>
<gene>
    <name evidence="5" type="primary">clr1</name>
    <name evidence="4" type="ORF">SJAG_00934</name>
</gene>
<dbReference type="RefSeq" id="XP_002172202.1">
    <property type="nucleotide sequence ID" value="XM_002172166.1"/>
</dbReference>
<feature type="domain" description="C2H2-type" evidence="3">
    <location>
        <begin position="1151"/>
        <end position="1183"/>
    </location>
</feature>
<sequence>MSFNTPDAFKAAVLNQRRFLYFMMNFHVLPDRVKTVFRDIVPKPHYSYIDSVNTVLNSWLTNRISESSSSDLSMIMRLYEEILKSGFFDTPIPLSTYEQLNKSSAASNTDTKSGPLSMGEVSFSSAQTIVKDSLSQSSSSLPNETARPTVEQNEVRVSPPTNNMTVDSRPITVQSQSSNESMDNNITLPPLSLPTIGTLSENTLPPLSSSQPVYTTFQNNGGLNAAPVLAPISASQPALLPQSLTDVQPQLNTGYPPSSVDTNAPPVNSQPNKSDLLYERPKLVQPSSAFFNFNRLDKRVSPYLTPENIASAILYATNNRQRYRGKNPRLNLSLELLLNRKSLNIDFNDAFDEDLRNMTDWNRLSEVCVRYPTLPTSSIKRDGSFYKHLLFEQEEAQYQQAIEKSLNILDLKSDDDCEQPVLGKDGLVRLEKSKQNNVNSPPDQTPSVTVADSVVASVTDIEGHQTSLTMGAADVDTLFFGPPEPVHRTGPPLQQPEVNETIPEPQELTKRTLDASAPATVKDNTTVPPEINTEKAPERQSIQISDDFSQLESEVLSALAVEDDDIPIISSRNQPFTKPVNPTDESPKSIVEDNSSPKVPANAVPSDRQEVTTGSASLSVSPTPSTETVPLADGNANSSADSNGSILGALQESSTQFATKPKSINETTVTEEAAPSDDNPKLPNNESDPDILVPETKITAEMPTVTPSIDETVNDEISEQYSSLTKDAGTASDASIDSALGPQLSFAPKPSIFDAKATASSTEQDVATSSVSEADKRNLVESDTTIPLPVSDATKSDVPDTFDDTSEDIILTKEVSTTLSANDTIEESANETDTGPLPVVDSVSTIAEKSKSFNEIANDVQKVVASDETNDLIVSEFLHPHDFQATSTPNPVALKKIELGSNLPLNEDLHISPLHSKQSNPLESLTETEHRKRTFTELAETSDDQDELSSIDGTSRASLVSFKQLKLDSIFGTERESKPLTYRPVLERNELVSTSIAQSQDTKYTSNENARSQSPSLADSTGSKKSSSPTVQSQHPGSLEEKLMMSSEGQPSKKCQKLTNVSFDEIERSRQKVLDTFSHAKTGFPEYKCVWVGCEAVLHSFENLYNHCITAHCIEKEGAFPCFWQACKASPSKSREQWKLHVHVHLNSLVYSCPMRGCKETFNNYSELSSHFEAQHSHSEYEPSNFITIKPTEEPTGRSRLFDHSMEGARFFLETNTPIVEDAPPEWQPVPPPGFSGAPAGSTSLKNNPRERFWNTLRKKNVYRDFAGLHPPRQESDSDFARPGKANGVLRKHPRSTKTLASLVEGSYYQKKNWEIC</sequence>
<dbReference type="GeneID" id="7050806"/>
<accession>B6JX08</accession>
<dbReference type="SMART" id="SM00355">
    <property type="entry name" value="ZnF_C2H2"/>
    <property type="match status" value="3"/>
</dbReference>
<feature type="compositionally biased region" description="Low complexity" evidence="2">
    <location>
        <begin position="632"/>
        <end position="645"/>
    </location>
</feature>
<dbReference type="VEuPathDB" id="FungiDB:SJAG_00934"/>
<feature type="region of interest" description="Disordered" evidence="2">
    <location>
        <begin position="912"/>
        <end position="931"/>
    </location>
</feature>
<feature type="region of interest" description="Disordered" evidence="2">
    <location>
        <begin position="248"/>
        <end position="273"/>
    </location>
</feature>
<dbReference type="JaponicusDB" id="SJAG_00934">
    <property type="gene designation" value="clr1"/>
</dbReference>
<organism evidence="4 6">
    <name type="scientific">Schizosaccharomyces japonicus (strain yFS275 / FY16936)</name>
    <name type="common">Fission yeast</name>
    <dbReference type="NCBI Taxonomy" id="402676"/>
    <lineage>
        <taxon>Eukaryota</taxon>
        <taxon>Fungi</taxon>
        <taxon>Dikarya</taxon>
        <taxon>Ascomycota</taxon>
        <taxon>Taphrinomycotina</taxon>
        <taxon>Schizosaccharomycetes</taxon>
        <taxon>Schizosaccharomycetales</taxon>
        <taxon>Schizosaccharomycetaceae</taxon>
        <taxon>Schizosaccharomyces</taxon>
    </lineage>
</organism>
<dbReference type="GO" id="GO:0008270">
    <property type="term" value="F:zinc ion binding"/>
    <property type="evidence" value="ECO:0007669"/>
    <property type="project" value="UniProtKB-KW"/>
</dbReference>
<evidence type="ECO:0000259" key="3">
    <source>
        <dbReference type="PROSITE" id="PS50157"/>
    </source>
</evidence>
<protein>
    <submittedName>
        <fullName evidence="4">Cryptic loci regulator Clr1</fullName>
    </submittedName>
</protein>
<dbReference type="PROSITE" id="PS00028">
    <property type="entry name" value="ZINC_FINGER_C2H2_1"/>
    <property type="match status" value="2"/>
</dbReference>
<keyword evidence="1" id="KW-0479">Metal-binding</keyword>
<dbReference type="HOGENOM" id="CLU_260175_0_0_1"/>
<feature type="region of interest" description="Disordered" evidence="2">
    <location>
        <begin position="569"/>
        <end position="691"/>
    </location>
</feature>
<feature type="compositionally biased region" description="Polar residues" evidence="2">
    <location>
        <begin position="611"/>
        <end position="628"/>
    </location>
</feature>
<feature type="compositionally biased region" description="Polar residues" evidence="2">
    <location>
        <begin position="993"/>
        <end position="1036"/>
    </location>
</feature>